<keyword evidence="2" id="KW-0812">Transmembrane</keyword>
<feature type="compositionally biased region" description="Basic and acidic residues" evidence="1">
    <location>
        <begin position="1401"/>
        <end position="1412"/>
    </location>
</feature>
<evidence type="ECO:0000256" key="1">
    <source>
        <dbReference type="SAM" id="MobiDB-lite"/>
    </source>
</evidence>
<keyword evidence="2" id="KW-1133">Transmembrane helix</keyword>
<feature type="compositionally biased region" description="Basic and acidic residues" evidence="1">
    <location>
        <begin position="1453"/>
        <end position="1462"/>
    </location>
</feature>
<keyword evidence="3" id="KW-1185">Reference proteome</keyword>
<proteinExistence type="predicted"/>
<name>A0A0N4ZL72_PARTI</name>
<reference evidence="4" key="1">
    <citation type="submission" date="2017-02" db="UniProtKB">
        <authorList>
            <consortium name="WormBaseParasite"/>
        </authorList>
    </citation>
    <scope>IDENTIFICATION</scope>
</reference>
<feature type="compositionally biased region" description="Basic residues" evidence="1">
    <location>
        <begin position="1536"/>
        <end position="1550"/>
    </location>
</feature>
<accession>A0A0N4ZL72</accession>
<feature type="transmembrane region" description="Helical" evidence="2">
    <location>
        <begin position="1337"/>
        <end position="1360"/>
    </location>
</feature>
<feature type="compositionally biased region" description="Low complexity" evidence="1">
    <location>
        <begin position="1486"/>
        <end position="1498"/>
    </location>
</feature>
<feature type="compositionally biased region" description="Basic and acidic residues" evidence="1">
    <location>
        <begin position="1432"/>
        <end position="1442"/>
    </location>
</feature>
<sequence>MINAFGACWFVIIIISVGVLSFDYTSNTILQRTFKYTMDIKLKLCKDEGNQKCSPGKRAYFFPAFIDKVREKPSIRWVGMPCTSSEESTFGTVNDDEEIDGEFSCTINSTNIDDNKFHGIFYNSHCLQSLHPRCHPQPNAILMNVEKGVKRIKFLAFNADIKYIDQRTGKVKKYSLEGKYDPSTVGGVAQFTSDENNYKVLRKITNQYMDHQDGQNMRYGPSCHYNTTKKEVVCEEYVQQTNIHKSKEYFGFYGHEQGDENIIEINYGIEKHKIGYDTHKSTFKIALKYNKYDDKPLYGEVFFVTLNDNNENTFKMFGGIIKFDRSNLDVVIETRKIHYLSSRCKILVNSIVTQQEGDSNYPEECIPVASSVKITFLEDDVKVNDNKVIEIESIKVTSSVFDGKNGGTKEQTWESFYTNRKVKYYQSYTFRKGELVESLREDLLKPESTSQSDTIQFNDYTKSVEIQTHIQYEVEYNFELHEESKVLLNFYPYSSTVNPGTLKESVRWIGLPCPMDKPIRDKYKTGKGYCKIKFDNNNKIMEETKSTALYYHPKCFEVYSVNCGINPNGVFVNYQERLLESYSLSFKTLNYKITYFNLLKEAIVVFELNIVDGKNDNKITFSASSESRKPFALIKLTSNDIVQSHGDTGPQCSAYGGDELQCNLVSSYYKNIKEMGKFLNFPNFDQNQEENVNFDKKKITNSDYASKADTKYLITMELEQKISDQCKVYGEFYVQRENKKKEASFVMFLGLVNLNDFKSNIIEIKATTNEVESYSSQCTNYLTFYDNDVDPSYPEECIPYGDSLIGTFLKTTVGCNKNIIITQMTISSIIYDPRVKRNSEKKWNVKFDKKQLDFKKSYKFTTDNGKGVIVETEKKGDLTLPSMEKYIDYTSNSYLQKGLGYKLSINGELLANKINTRLNFYPAFSRDSDNSGKYLTWIGKPCSAKEKTDFSTRGDMEHTDNIKFKFECEIKEDFKKTKKREIFNGIFYEATCLDKLHKDCWFDNFEVFFNTEDAYDNSGSLFFFEFIVKLTIFDFHSGQVKIYDIGHKKWEPEDRLFINHESSKVHVLRRYTPDGFVLSETTSELKCKYSNDMNRPYCDSQENISKQNALKMILFKNLMISQDEIKISGYNKKLDTPVDDHETLYELTLEFDKIPQLKCDILLEIFTVTSNKEGRITLQLFGGINEFKQGEFINSKKSLYFKSKYIHTINETCNVISPSEDGCKPKIDGVKLTFMIKNSNNEKCNQFSLKYLKVISSFKNDINDVAYTNVEKEIIFSKYEVLNYTETYLIYKSDKGTSVCLKVERPWNDYDPKEYLVDPNDPKFLRPPNTCGNYTTYIVMLFLFVALGVFETATLGYIFLKYFRLRKLLSSGFKKCIEGEILKPKSVKSTFKSGLKKSAKSIKDGENSKPDINKNVQDGKVVNEEESEPEDQGEKGKDHDQGEGEAEEEEVEDHDKENGDHDGGDDDEGEDGMKGSKGKGKGGLGKKAINGKKMAGAKGAKKVGKKAAGGPKKKALGGKKTASKAKGSKVAGGKKGSPKKTAAPKRKPPRPKPPAAPKGKRK</sequence>
<feature type="compositionally biased region" description="Acidic residues" evidence="1">
    <location>
        <begin position="1443"/>
        <end position="1452"/>
    </location>
</feature>
<keyword evidence="2" id="KW-0472">Membrane</keyword>
<dbReference type="Proteomes" id="UP000038045">
    <property type="component" value="Unplaced"/>
</dbReference>
<dbReference type="WBParaSite" id="PTRK_0000902800.1">
    <property type="protein sequence ID" value="PTRK_0000902800.1"/>
    <property type="gene ID" value="PTRK_0000902800"/>
</dbReference>
<feature type="compositionally biased region" description="Basic residues" evidence="1">
    <location>
        <begin position="1499"/>
        <end position="1527"/>
    </location>
</feature>
<protein>
    <submittedName>
        <fullName evidence="4">6-cysteine protein</fullName>
    </submittedName>
</protein>
<evidence type="ECO:0000313" key="3">
    <source>
        <dbReference type="Proteomes" id="UP000038045"/>
    </source>
</evidence>
<evidence type="ECO:0000313" key="4">
    <source>
        <dbReference type="WBParaSite" id="PTRK_0000902800.1"/>
    </source>
</evidence>
<evidence type="ECO:0000256" key="2">
    <source>
        <dbReference type="SAM" id="Phobius"/>
    </source>
</evidence>
<organism evidence="3 4">
    <name type="scientific">Parastrongyloides trichosuri</name>
    <name type="common">Possum-specific nematode worm</name>
    <dbReference type="NCBI Taxonomy" id="131310"/>
    <lineage>
        <taxon>Eukaryota</taxon>
        <taxon>Metazoa</taxon>
        <taxon>Ecdysozoa</taxon>
        <taxon>Nematoda</taxon>
        <taxon>Chromadorea</taxon>
        <taxon>Rhabditida</taxon>
        <taxon>Tylenchina</taxon>
        <taxon>Panagrolaimomorpha</taxon>
        <taxon>Strongyloidoidea</taxon>
        <taxon>Strongyloididae</taxon>
        <taxon>Parastrongyloides</taxon>
    </lineage>
</organism>
<feature type="region of interest" description="Disordered" evidence="1">
    <location>
        <begin position="1398"/>
        <end position="1562"/>
    </location>
</feature>